<reference evidence="5 6" key="1">
    <citation type="submission" date="2023-04" db="EMBL/GenBank/DDBJ databases">
        <title>Tenacibaculum tangerinum sp. nov., isolated from sea tidal flat of South Korea.</title>
        <authorList>
            <person name="Lee S.H."/>
            <person name="Kim J.-J."/>
        </authorList>
    </citation>
    <scope>NUCLEOTIDE SEQUENCE [LARGE SCALE GENOMIC DNA]</scope>
    <source>
        <strain evidence="5 6">GRR-S3-23</strain>
    </source>
</reference>
<accession>A0ABY8KYW9</accession>
<dbReference type="Gene3D" id="3.40.50.12780">
    <property type="entry name" value="N-terminal domain of ligase-like"/>
    <property type="match status" value="1"/>
</dbReference>
<dbReference type="InterPro" id="IPR020845">
    <property type="entry name" value="AMP-binding_CS"/>
</dbReference>
<dbReference type="Pfam" id="PF00501">
    <property type="entry name" value="AMP-binding"/>
    <property type="match status" value="1"/>
</dbReference>
<gene>
    <name evidence="5" type="ORF">P8625_08835</name>
</gene>
<dbReference type="RefSeq" id="WP_279650105.1">
    <property type="nucleotide sequence ID" value="NZ_CP122539.1"/>
</dbReference>
<organism evidence="5 6">
    <name type="scientific">Tenacibaculum tangerinum</name>
    <dbReference type="NCBI Taxonomy" id="3038772"/>
    <lineage>
        <taxon>Bacteria</taxon>
        <taxon>Pseudomonadati</taxon>
        <taxon>Bacteroidota</taxon>
        <taxon>Flavobacteriia</taxon>
        <taxon>Flavobacteriales</taxon>
        <taxon>Flavobacteriaceae</taxon>
        <taxon>Tenacibaculum</taxon>
    </lineage>
</organism>
<evidence type="ECO:0000313" key="5">
    <source>
        <dbReference type="EMBL" id="WGH74224.1"/>
    </source>
</evidence>
<dbReference type="Pfam" id="PF00550">
    <property type="entry name" value="PP-binding"/>
    <property type="match status" value="2"/>
</dbReference>
<dbReference type="SUPFAM" id="SSF51735">
    <property type="entry name" value="NAD(P)-binding Rossmann-fold domains"/>
    <property type="match status" value="1"/>
</dbReference>
<dbReference type="SUPFAM" id="SSF47336">
    <property type="entry name" value="ACP-like"/>
    <property type="match status" value="2"/>
</dbReference>
<dbReference type="InterPro" id="IPR009081">
    <property type="entry name" value="PP-bd_ACP"/>
</dbReference>
<keyword evidence="3" id="KW-0597">Phosphoprotein</keyword>
<name>A0ABY8KYW9_9FLAO</name>
<dbReference type="InterPro" id="IPR013968">
    <property type="entry name" value="PKS_KR"/>
</dbReference>
<evidence type="ECO:0000256" key="3">
    <source>
        <dbReference type="ARBA" id="ARBA00022553"/>
    </source>
</evidence>
<dbReference type="InterPro" id="IPR036736">
    <property type="entry name" value="ACP-like_sf"/>
</dbReference>
<keyword evidence="2" id="KW-0596">Phosphopantetheine</keyword>
<dbReference type="PANTHER" id="PTHR22754">
    <property type="entry name" value="DISCO-INTERACTING PROTEIN 2 DIP2 -RELATED"/>
    <property type="match status" value="1"/>
</dbReference>
<dbReference type="InterPro" id="IPR057326">
    <property type="entry name" value="KR_dom"/>
</dbReference>
<dbReference type="InterPro" id="IPR042099">
    <property type="entry name" value="ANL_N_sf"/>
</dbReference>
<dbReference type="PANTHER" id="PTHR22754:SF32">
    <property type="entry name" value="DISCO-INTERACTING PROTEIN 2"/>
    <property type="match status" value="1"/>
</dbReference>
<evidence type="ECO:0000256" key="2">
    <source>
        <dbReference type="ARBA" id="ARBA00022450"/>
    </source>
</evidence>
<dbReference type="InterPro" id="IPR000873">
    <property type="entry name" value="AMP-dep_synth/lig_dom"/>
</dbReference>
<dbReference type="SMART" id="SM00822">
    <property type="entry name" value="PKS_KR"/>
    <property type="match status" value="1"/>
</dbReference>
<dbReference type="EMBL" id="CP122539">
    <property type="protein sequence ID" value="WGH74224.1"/>
    <property type="molecule type" value="Genomic_DNA"/>
</dbReference>
<dbReference type="Gene3D" id="3.40.50.720">
    <property type="entry name" value="NAD(P)-binding Rossmann-like Domain"/>
    <property type="match status" value="1"/>
</dbReference>
<evidence type="ECO:0000256" key="1">
    <source>
        <dbReference type="ARBA" id="ARBA00006432"/>
    </source>
</evidence>
<keyword evidence="6" id="KW-1185">Reference proteome</keyword>
<evidence type="ECO:0000259" key="4">
    <source>
        <dbReference type="PROSITE" id="PS50075"/>
    </source>
</evidence>
<comment type="similarity">
    <text evidence="1">Belongs to the ATP-dependent AMP-binding enzyme family.</text>
</comment>
<dbReference type="Gene3D" id="3.30.300.30">
    <property type="match status" value="1"/>
</dbReference>
<feature type="domain" description="Carrier" evidence="4">
    <location>
        <begin position="1218"/>
        <end position="1293"/>
    </location>
</feature>
<proteinExistence type="inferred from homology"/>
<dbReference type="PROSITE" id="PS00455">
    <property type="entry name" value="AMP_BINDING"/>
    <property type="match status" value="1"/>
</dbReference>
<dbReference type="InterPro" id="IPR045851">
    <property type="entry name" value="AMP-bd_C_sf"/>
</dbReference>
<evidence type="ECO:0000313" key="6">
    <source>
        <dbReference type="Proteomes" id="UP001232001"/>
    </source>
</evidence>
<dbReference type="SMART" id="SM00823">
    <property type="entry name" value="PKS_PP"/>
    <property type="match status" value="2"/>
</dbReference>
<dbReference type="InterPro" id="IPR036291">
    <property type="entry name" value="NAD(P)-bd_dom_sf"/>
</dbReference>
<dbReference type="SUPFAM" id="SSF56801">
    <property type="entry name" value="Acetyl-CoA synthetase-like"/>
    <property type="match status" value="1"/>
</dbReference>
<dbReference type="Gene3D" id="1.10.1200.10">
    <property type="entry name" value="ACP-like"/>
    <property type="match status" value="2"/>
</dbReference>
<dbReference type="PROSITE" id="PS50075">
    <property type="entry name" value="CARRIER"/>
    <property type="match status" value="2"/>
</dbReference>
<dbReference type="InterPro" id="IPR020806">
    <property type="entry name" value="PKS_PP-bd"/>
</dbReference>
<sequence length="1379" mass="154908">MDILTTKNITENEFLIRKSIIGIKGIYDCQLRQKETKEGTTITILYILSTQIVEEDDIKSKIVELVDDEFKIVQLTGFPLTEDGELDNKDLTETPIFDEVYTELLAKKLTDEYPSLELKYSQKESFELESNKQISVSKQAIISGGVVANTVAENTLSESLVEASKNSDKGITLINNQGRTNTVTYGSLLENAKTVAGAFEELKIDRETPVIMQLPDMEQYIEVFWGGILKGIPMIPMAFPKQYTKSVPTASKLASVVNQFSKSIVVCNKDEIEVIESFLEENTNTLVKVIAYEEVINNTKKLNTFDVKPDDIAVYLMTSGSTGAPKLVPQTHRRLINRCAATIAANGFTKEEISLNWLPLDHVGGIIMFHVRDVVSKCSQIQVNTNYILQKPLRWMELCSQFKVNITWAPNFAFNLISSFTEEIAKSRLDLSMLRFIMNSGEQVVASQVHKFLKLFKPFKLSSRAVFPAWGMSETCSAVLFNKNFDLTLISNQYVSVGSPVPGIDVRIVNENNKLLKEGEHGKLQIKGATILDSYYKRPDVNKEAFTDDNWFDTGDIAFVENEEVAIVGRNKDILIINGQNLSCHEIEEYIDANIDVEPSSTAVVPYRNEGSFTDNVAVFYHTKKEGAASEKIEKTIRREVSILFGFTPSKIVRVEPNEIPRTSIGKIQKGKLTKMLEAGDFNTESSSSNTVSENNTYDTTVLEQTWKPKKLSKSIDIEPKTVLVFPQEESAINFEALPNDTNVVFALNSDSFHKISKNQYGLNQDCSEDFLKLLEDISLSNIQLDTIIIESREYKNEKDASIIAEKNALTLLHLAKALGKLQKKSLQLILVSKNNQQVLLNEVTKINAGSQIGMMHAIHEELKGISCKHIDLDSLTDVTLLINEAKTIHEFEREIAYRDTKRFVSKLSQAQGHNYAKSFIPQDNETYLITGGLGGIAIALAKSLLKRANVNLVLLGRSAFDTLNKEKLEEYKELTNMSSSITYLSADLNNYETLKQKLTEFNIDCIFHLAADFKMDALGNFSTEEFKHQIQTKVKGSFNLYNVASELEISNFINFSSLNGYFGGVGVIAYAGANSFQKALTSITTKQEKLKVWNISWSIWENTGLGKAIEFPELAARKGFDILKPENALNAMYNVLAKGISNSFIGVDKNNLFMQPYLSLKTSMYKQVEVFGSEDDLNTSFKKHLKDEFGTTIPVLKKVLAEDFTTSLNENTEDVVLNAGGIENYVTTVFEEVLKTDEFSKEDSFFDLGGNSLILPQVFNKIEEKYKCGLTIVDLFQHTTVQEISDLIGNKLANQEDKESYESVKEQVLAIWIKLLNLDEIDEEENLFDLGLNSLMIPQAQNEINELFNTELSVVDFFQYSSVSTLVEVICEKLQITN</sequence>
<dbReference type="Pfam" id="PF08659">
    <property type="entry name" value="KR"/>
    <property type="match status" value="1"/>
</dbReference>
<dbReference type="Proteomes" id="UP001232001">
    <property type="component" value="Chromosome"/>
</dbReference>
<feature type="domain" description="Carrier" evidence="4">
    <location>
        <begin position="1300"/>
        <end position="1375"/>
    </location>
</feature>
<protein>
    <submittedName>
        <fullName evidence="5">SDR family NAD(P)-dependent oxidoreductase</fullName>
    </submittedName>
</protein>